<dbReference type="EMBL" id="JAIRBC010000016">
    <property type="protein sequence ID" value="MCG2461505.1"/>
    <property type="molecule type" value="Genomic_DNA"/>
</dbReference>
<comment type="caution">
    <text evidence="2">The sequence shown here is derived from an EMBL/GenBank/DDBJ whole genome shotgun (WGS) entry which is preliminary data.</text>
</comment>
<dbReference type="CDD" id="cd02440">
    <property type="entry name" value="AdoMet_MTases"/>
    <property type="match status" value="1"/>
</dbReference>
<dbReference type="GO" id="GO:0032259">
    <property type="term" value="P:methylation"/>
    <property type="evidence" value="ECO:0007669"/>
    <property type="project" value="UniProtKB-KW"/>
</dbReference>
<protein>
    <submittedName>
        <fullName evidence="2">Methyltransferase domain-containing protein</fullName>
    </submittedName>
</protein>
<dbReference type="AlphaFoldDB" id="A0AAE3JNW9"/>
<evidence type="ECO:0000313" key="2">
    <source>
        <dbReference type="EMBL" id="MCG2461505.1"/>
    </source>
</evidence>
<dbReference type="GO" id="GO:0008757">
    <property type="term" value="F:S-adenosylmethionine-dependent methyltransferase activity"/>
    <property type="evidence" value="ECO:0007669"/>
    <property type="project" value="InterPro"/>
</dbReference>
<accession>A0AAE3JNW9</accession>
<dbReference type="PANTHER" id="PTHR43591:SF24">
    <property type="entry name" value="2-METHOXY-6-POLYPRENYL-1,4-BENZOQUINOL METHYLASE, MITOCHONDRIAL"/>
    <property type="match status" value="1"/>
</dbReference>
<name>A0AAE3JNW9_9FLAO</name>
<evidence type="ECO:0000259" key="1">
    <source>
        <dbReference type="Pfam" id="PF08241"/>
    </source>
</evidence>
<keyword evidence="2" id="KW-0489">Methyltransferase</keyword>
<feature type="domain" description="Methyltransferase type 11" evidence="1">
    <location>
        <begin position="49"/>
        <end position="144"/>
    </location>
</feature>
<dbReference type="SUPFAM" id="SSF53335">
    <property type="entry name" value="S-adenosyl-L-methionine-dependent methyltransferases"/>
    <property type="match status" value="1"/>
</dbReference>
<dbReference type="RefSeq" id="WP_317902646.1">
    <property type="nucleotide sequence ID" value="NZ_JAIRBC010000016.1"/>
</dbReference>
<reference evidence="2" key="1">
    <citation type="submission" date="2023-02" db="EMBL/GenBank/DDBJ databases">
        <title>Genome of Flavobacteriaceae gen. nov. sp. strain F89.</title>
        <authorList>
            <person name="Wang Y."/>
        </authorList>
    </citation>
    <scope>NUCLEOTIDE SEQUENCE</scope>
    <source>
        <strain evidence="2">F89</strain>
    </source>
</reference>
<dbReference type="Gene3D" id="3.40.50.150">
    <property type="entry name" value="Vaccinia Virus protein VP39"/>
    <property type="match status" value="1"/>
</dbReference>
<keyword evidence="3" id="KW-1185">Reference proteome</keyword>
<dbReference type="Proteomes" id="UP001200642">
    <property type="component" value="Unassembled WGS sequence"/>
</dbReference>
<sequence length="279" mass="30448">MISTEASKISKAWDGIAINFDRYVTPTANWILAKTAISLAGLRSGMHFLDVASGSGALSLPAARLGAKVLAVDISPVMIERLKARADEEGLSNLKGQVMDGHHLDLNDNTFDIAGSQFGVMLFPNFQRGLSELVRITRPGGTVFLVNFGPIQKVEFLNVFIGAIQEAVPGFKGLSPEAPPLPFQISEEDVLQKKMEEAGLRNVKVNPVVHKLSFRSGREMWNWVTSSNPIATQMISGLDDKQKNQVVKILEEKMEERSKGQEPAILEVAVNIGIGEKVK</sequence>
<dbReference type="Pfam" id="PF08241">
    <property type="entry name" value="Methyltransf_11"/>
    <property type="match status" value="1"/>
</dbReference>
<dbReference type="InterPro" id="IPR029063">
    <property type="entry name" value="SAM-dependent_MTases_sf"/>
</dbReference>
<gene>
    <name evidence="2" type="ORF">K8352_12150</name>
</gene>
<organism evidence="2 3">
    <name type="scientific">Cerina litoralis</name>
    <dbReference type="NCBI Taxonomy" id="2874477"/>
    <lineage>
        <taxon>Bacteria</taxon>
        <taxon>Pseudomonadati</taxon>
        <taxon>Bacteroidota</taxon>
        <taxon>Flavobacteriia</taxon>
        <taxon>Flavobacteriales</taxon>
        <taxon>Flavobacteriaceae</taxon>
        <taxon>Cerina</taxon>
    </lineage>
</organism>
<keyword evidence="2" id="KW-0808">Transferase</keyword>
<evidence type="ECO:0000313" key="3">
    <source>
        <dbReference type="Proteomes" id="UP001200642"/>
    </source>
</evidence>
<proteinExistence type="predicted"/>
<dbReference type="PANTHER" id="PTHR43591">
    <property type="entry name" value="METHYLTRANSFERASE"/>
    <property type="match status" value="1"/>
</dbReference>
<dbReference type="InterPro" id="IPR013216">
    <property type="entry name" value="Methyltransf_11"/>
</dbReference>